<dbReference type="Proteomes" id="UP000186666">
    <property type="component" value="Unassembled WGS sequence"/>
</dbReference>
<dbReference type="SUPFAM" id="SSF161098">
    <property type="entry name" value="MetI-like"/>
    <property type="match status" value="2"/>
</dbReference>
<dbReference type="InterPro" id="IPR035906">
    <property type="entry name" value="MetI-like_sf"/>
</dbReference>
<keyword evidence="4 5" id="KW-0472">Membrane</keyword>
<dbReference type="Gene3D" id="1.10.3720.10">
    <property type="entry name" value="MetI-like"/>
    <property type="match status" value="2"/>
</dbReference>
<organism evidence="6 7">
    <name type="scientific">Paenibacillus macquariensis</name>
    <dbReference type="NCBI Taxonomy" id="948756"/>
    <lineage>
        <taxon>Bacteria</taxon>
        <taxon>Bacillati</taxon>
        <taxon>Bacillota</taxon>
        <taxon>Bacilli</taxon>
        <taxon>Bacillales</taxon>
        <taxon>Paenibacillaceae</taxon>
        <taxon>Paenibacillus</taxon>
    </lineage>
</organism>
<evidence type="ECO:0000256" key="3">
    <source>
        <dbReference type="ARBA" id="ARBA00022989"/>
    </source>
</evidence>
<feature type="transmembrane region" description="Helical" evidence="5">
    <location>
        <begin position="93"/>
        <end position="114"/>
    </location>
</feature>
<protein>
    <recommendedName>
        <fullName evidence="8">Sugar ABC transporter permease</fullName>
    </recommendedName>
</protein>
<keyword evidence="2 5" id="KW-0812">Transmembrane</keyword>
<feature type="transmembrane region" description="Helical" evidence="5">
    <location>
        <begin position="12"/>
        <end position="38"/>
    </location>
</feature>
<sequence length="136" mass="15525">MDKVLSNKKIIAHYVLPSLLLIMAIVYLPILLTAYYGLIEWNGIGKMKFIGLENYVVFLKDLKFWESAGHSSDHLKTLTVGIQNFIGQYTTDWGAIGATLMISIMPIMIMFLFLSDRIIEGMPRVRLKADERIELD</sequence>
<evidence type="ECO:0000256" key="4">
    <source>
        <dbReference type="ARBA" id="ARBA00023136"/>
    </source>
</evidence>
<evidence type="ECO:0000256" key="1">
    <source>
        <dbReference type="ARBA" id="ARBA00004141"/>
    </source>
</evidence>
<dbReference type="EMBL" id="FTNK01000010">
    <property type="protein sequence ID" value="SIR29490.1"/>
    <property type="molecule type" value="Genomic_DNA"/>
</dbReference>
<comment type="subcellular location">
    <subcellularLocation>
        <location evidence="1">Membrane</location>
        <topology evidence="1">Multi-pass membrane protein</topology>
    </subcellularLocation>
</comment>
<gene>
    <name evidence="6" type="ORF">SAMN05421578_11079</name>
</gene>
<name>A0ABY1K5J9_9BACL</name>
<evidence type="ECO:0000313" key="7">
    <source>
        <dbReference type="Proteomes" id="UP000186666"/>
    </source>
</evidence>
<comment type="caution">
    <text evidence="6">The sequence shown here is derived from an EMBL/GenBank/DDBJ whole genome shotgun (WGS) entry which is preliminary data.</text>
</comment>
<reference evidence="6 7" key="1">
    <citation type="submission" date="2017-01" db="EMBL/GenBank/DDBJ databases">
        <authorList>
            <person name="Varghese N."/>
            <person name="Submissions S."/>
        </authorList>
    </citation>
    <scope>NUCLEOTIDE SEQUENCE [LARGE SCALE GENOMIC DNA]</scope>
    <source>
        <strain evidence="6 7">ATCC 23464</strain>
    </source>
</reference>
<keyword evidence="7" id="KW-1185">Reference proteome</keyword>
<evidence type="ECO:0000313" key="6">
    <source>
        <dbReference type="EMBL" id="SIR29490.1"/>
    </source>
</evidence>
<accession>A0ABY1K5J9</accession>
<evidence type="ECO:0000256" key="2">
    <source>
        <dbReference type="ARBA" id="ARBA00022692"/>
    </source>
</evidence>
<evidence type="ECO:0000256" key="5">
    <source>
        <dbReference type="SAM" id="Phobius"/>
    </source>
</evidence>
<proteinExistence type="predicted"/>
<evidence type="ECO:0008006" key="8">
    <source>
        <dbReference type="Google" id="ProtNLM"/>
    </source>
</evidence>
<keyword evidence="3 5" id="KW-1133">Transmembrane helix</keyword>